<dbReference type="AlphaFoldDB" id="A0A1G2B0W5"/>
<evidence type="ECO:0000256" key="3">
    <source>
        <dbReference type="ARBA" id="ARBA00022692"/>
    </source>
</evidence>
<feature type="domain" description="Vitamin K epoxide reductase" evidence="11">
    <location>
        <begin position="12"/>
        <end position="113"/>
    </location>
</feature>
<dbReference type="Proteomes" id="UP000179164">
    <property type="component" value="Unassembled WGS sequence"/>
</dbReference>
<keyword evidence="8" id="KW-1015">Disulfide bond</keyword>
<dbReference type="GO" id="GO:0016491">
    <property type="term" value="F:oxidoreductase activity"/>
    <property type="evidence" value="ECO:0007669"/>
    <property type="project" value="UniProtKB-KW"/>
</dbReference>
<evidence type="ECO:0000256" key="7">
    <source>
        <dbReference type="ARBA" id="ARBA00023136"/>
    </source>
</evidence>
<keyword evidence="6" id="KW-0560">Oxidoreductase</keyword>
<keyword evidence="3 10" id="KW-0812">Transmembrane</keyword>
<comment type="similarity">
    <text evidence="2">Belongs to the VKOR family.</text>
</comment>
<feature type="transmembrane region" description="Helical" evidence="10">
    <location>
        <begin position="53"/>
        <end position="79"/>
    </location>
</feature>
<evidence type="ECO:0000256" key="1">
    <source>
        <dbReference type="ARBA" id="ARBA00004141"/>
    </source>
</evidence>
<evidence type="ECO:0000313" key="13">
    <source>
        <dbReference type="Proteomes" id="UP000179164"/>
    </source>
</evidence>
<evidence type="ECO:0000313" key="12">
    <source>
        <dbReference type="EMBL" id="OGY82841.1"/>
    </source>
</evidence>
<dbReference type="InterPro" id="IPR038354">
    <property type="entry name" value="VKOR_sf"/>
</dbReference>
<evidence type="ECO:0000256" key="10">
    <source>
        <dbReference type="SAM" id="Phobius"/>
    </source>
</evidence>
<keyword evidence="4" id="KW-0874">Quinone</keyword>
<dbReference type="Pfam" id="PF07884">
    <property type="entry name" value="VKOR"/>
    <property type="match status" value="1"/>
</dbReference>
<protein>
    <recommendedName>
        <fullName evidence="11">Vitamin K epoxide reductase domain-containing protein</fullName>
    </recommendedName>
</protein>
<dbReference type="GO" id="GO:0016020">
    <property type="term" value="C:membrane"/>
    <property type="evidence" value="ECO:0007669"/>
    <property type="project" value="UniProtKB-SubCell"/>
</dbReference>
<keyword evidence="9" id="KW-0676">Redox-active center</keyword>
<evidence type="ECO:0000256" key="5">
    <source>
        <dbReference type="ARBA" id="ARBA00022989"/>
    </source>
</evidence>
<gene>
    <name evidence="12" type="ORF">A2898_04600</name>
</gene>
<evidence type="ECO:0000256" key="4">
    <source>
        <dbReference type="ARBA" id="ARBA00022719"/>
    </source>
</evidence>
<organism evidence="12 13">
    <name type="scientific">Candidatus Kerfeldbacteria bacterium RIFCSPLOWO2_01_FULL_48_11</name>
    <dbReference type="NCBI Taxonomy" id="1798543"/>
    <lineage>
        <taxon>Bacteria</taxon>
        <taxon>Candidatus Kerfeldiibacteriota</taxon>
    </lineage>
</organism>
<evidence type="ECO:0000259" key="11">
    <source>
        <dbReference type="Pfam" id="PF07884"/>
    </source>
</evidence>
<evidence type="ECO:0000256" key="2">
    <source>
        <dbReference type="ARBA" id="ARBA00006214"/>
    </source>
</evidence>
<sequence>MMTSNRKLAIVSLTFAFAGSLLSGYLTYWNLIGPSCHQGPLNWLVSCGGPAKVLIFGLPTCVYGFAMFFTVFLLSAAALAGKPKKSMIKALIILGVVGTLFSSTLIVYEVWILKLTFTGLPACVYGLLFYLGILITNVTAYRRIQHEPVGT</sequence>
<evidence type="ECO:0000256" key="9">
    <source>
        <dbReference type="ARBA" id="ARBA00023284"/>
    </source>
</evidence>
<dbReference type="EMBL" id="MHKE01000017">
    <property type="protein sequence ID" value="OGY82841.1"/>
    <property type="molecule type" value="Genomic_DNA"/>
</dbReference>
<comment type="subcellular location">
    <subcellularLocation>
        <location evidence="1">Membrane</location>
        <topology evidence="1">Multi-pass membrane protein</topology>
    </subcellularLocation>
</comment>
<evidence type="ECO:0000256" key="8">
    <source>
        <dbReference type="ARBA" id="ARBA00023157"/>
    </source>
</evidence>
<feature type="transmembrane region" description="Helical" evidence="10">
    <location>
        <begin position="119"/>
        <end position="141"/>
    </location>
</feature>
<name>A0A1G2B0W5_9BACT</name>
<keyword evidence="7 10" id="KW-0472">Membrane</keyword>
<reference evidence="12 13" key="1">
    <citation type="journal article" date="2016" name="Nat. Commun.">
        <title>Thousands of microbial genomes shed light on interconnected biogeochemical processes in an aquifer system.</title>
        <authorList>
            <person name="Anantharaman K."/>
            <person name="Brown C.T."/>
            <person name="Hug L.A."/>
            <person name="Sharon I."/>
            <person name="Castelle C.J."/>
            <person name="Probst A.J."/>
            <person name="Thomas B.C."/>
            <person name="Singh A."/>
            <person name="Wilkins M.J."/>
            <person name="Karaoz U."/>
            <person name="Brodie E.L."/>
            <person name="Williams K.H."/>
            <person name="Hubbard S.S."/>
            <person name="Banfield J.F."/>
        </authorList>
    </citation>
    <scope>NUCLEOTIDE SEQUENCE [LARGE SCALE GENOMIC DNA]</scope>
</reference>
<dbReference type="InterPro" id="IPR012932">
    <property type="entry name" value="VKOR"/>
</dbReference>
<comment type="caution">
    <text evidence="12">The sequence shown here is derived from an EMBL/GenBank/DDBJ whole genome shotgun (WGS) entry which is preliminary data.</text>
</comment>
<dbReference type="GO" id="GO:0048038">
    <property type="term" value="F:quinone binding"/>
    <property type="evidence" value="ECO:0007669"/>
    <property type="project" value="UniProtKB-KW"/>
</dbReference>
<accession>A0A1G2B0W5</accession>
<dbReference type="STRING" id="1798543.A2898_04600"/>
<feature type="transmembrane region" description="Helical" evidence="10">
    <location>
        <begin position="91"/>
        <end position="113"/>
    </location>
</feature>
<evidence type="ECO:0000256" key="6">
    <source>
        <dbReference type="ARBA" id="ARBA00023002"/>
    </source>
</evidence>
<proteinExistence type="inferred from homology"/>
<keyword evidence="5 10" id="KW-1133">Transmembrane helix</keyword>
<dbReference type="Gene3D" id="1.20.1440.130">
    <property type="entry name" value="VKOR domain"/>
    <property type="match status" value="1"/>
</dbReference>